<accession>A0A0J8FP47</accession>
<keyword evidence="3" id="KW-1185">Reference proteome</keyword>
<protein>
    <submittedName>
        <fullName evidence="2">Uncharacterized protein</fullName>
    </submittedName>
</protein>
<dbReference type="AlphaFoldDB" id="A0A0J8FP47"/>
<feature type="region of interest" description="Disordered" evidence="1">
    <location>
        <begin position="66"/>
        <end position="135"/>
    </location>
</feature>
<gene>
    <name evidence="2" type="ORF">BVRB_2g036800</name>
</gene>
<evidence type="ECO:0000313" key="2">
    <source>
        <dbReference type="EMBL" id="KMT17581.1"/>
    </source>
</evidence>
<sequence length="228" mass="24518">MAMAVTAPSLACSSPSSTHSLRLNVNLLRPTTRAMSRVGAKNTSLYTNDPRPHVFLHLSKLPTSTHIPKATSEQGPDPASDPEPSSTSDDFESRISQVRLKYKSGTGKKAETRKMKKGKQEPGSGSSGSGNVFLPPVPLKEPLSGGLKVDFGFSPYSERINGRLAGLGLVALLLVELATGKSVVKYHTPAIVFTQVYFMAAASALYLKYEKEKVSVWPQIDDSTVAKQ</sequence>
<dbReference type="eggNOG" id="KOG0552">
    <property type="taxonomic scope" value="Eukaryota"/>
</dbReference>
<dbReference type="SUPFAM" id="SSF103511">
    <property type="entry name" value="Chlorophyll a-b binding protein"/>
    <property type="match status" value="1"/>
</dbReference>
<evidence type="ECO:0000313" key="3">
    <source>
        <dbReference type="Proteomes" id="UP000035740"/>
    </source>
</evidence>
<dbReference type="Proteomes" id="UP000035740">
    <property type="component" value="Chromosome 2"/>
</dbReference>
<proteinExistence type="predicted"/>
<dbReference type="Gramene" id="KMT17581">
    <property type="protein sequence ID" value="KMT17581"/>
    <property type="gene ID" value="BVRB_2g036800"/>
</dbReference>
<name>A0A0J8FP47_BETVV</name>
<dbReference type="OMA" id="HGRRCYR"/>
<dbReference type="EMBL" id="KQ090044">
    <property type="protein sequence ID" value="KMT17581.1"/>
    <property type="molecule type" value="Genomic_DNA"/>
</dbReference>
<organism evidence="2 3">
    <name type="scientific">Beta vulgaris subsp. vulgaris</name>
    <name type="common">Beet</name>
    <dbReference type="NCBI Taxonomy" id="3555"/>
    <lineage>
        <taxon>Eukaryota</taxon>
        <taxon>Viridiplantae</taxon>
        <taxon>Streptophyta</taxon>
        <taxon>Embryophyta</taxon>
        <taxon>Tracheophyta</taxon>
        <taxon>Spermatophyta</taxon>
        <taxon>Magnoliopsida</taxon>
        <taxon>eudicotyledons</taxon>
        <taxon>Gunneridae</taxon>
        <taxon>Pentapetalae</taxon>
        <taxon>Caryophyllales</taxon>
        <taxon>Chenopodiaceae</taxon>
        <taxon>Betoideae</taxon>
        <taxon>Beta</taxon>
    </lineage>
</organism>
<reference evidence="2 3" key="1">
    <citation type="journal article" date="2014" name="Nature">
        <title>The genome of the recently domesticated crop plant sugar beet (Beta vulgaris).</title>
        <authorList>
            <person name="Dohm J.C."/>
            <person name="Minoche A.E."/>
            <person name="Holtgrawe D."/>
            <person name="Capella-Gutierrez S."/>
            <person name="Zakrzewski F."/>
            <person name="Tafer H."/>
            <person name="Rupp O."/>
            <person name="Sorensen T.R."/>
            <person name="Stracke R."/>
            <person name="Reinhardt R."/>
            <person name="Goesmann A."/>
            <person name="Kraft T."/>
            <person name="Schulz B."/>
            <person name="Stadler P.F."/>
            <person name="Schmidt T."/>
            <person name="Gabaldon T."/>
            <person name="Lehrach H."/>
            <person name="Weisshaar B."/>
            <person name="Himmelbauer H."/>
        </authorList>
    </citation>
    <scope>NUCLEOTIDE SEQUENCE [LARGE SCALE GENOMIC DNA]</scope>
    <source>
        <tissue evidence="2">Taproot</tissue>
    </source>
</reference>
<dbReference type="KEGG" id="bvg:104886911"/>
<dbReference type="OrthoDB" id="1934145at2759"/>
<evidence type="ECO:0000256" key="1">
    <source>
        <dbReference type="SAM" id="MobiDB-lite"/>
    </source>
</evidence>